<name>A0A5B7FQE5_PORTR</name>
<proteinExistence type="predicted"/>
<organism evidence="1 2">
    <name type="scientific">Portunus trituberculatus</name>
    <name type="common">Swimming crab</name>
    <name type="synonym">Neptunus trituberculatus</name>
    <dbReference type="NCBI Taxonomy" id="210409"/>
    <lineage>
        <taxon>Eukaryota</taxon>
        <taxon>Metazoa</taxon>
        <taxon>Ecdysozoa</taxon>
        <taxon>Arthropoda</taxon>
        <taxon>Crustacea</taxon>
        <taxon>Multicrustacea</taxon>
        <taxon>Malacostraca</taxon>
        <taxon>Eumalacostraca</taxon>
        <taxon>Eucarida</taxon>
        <taxon>Decapoda</taxon>
        <taxon>Pleocyemata</taxon>
        <taxon>Brachyura</taxon>
        <taxon>Eubrachyura</taxon>
        <taxon>Portunoidea</taxon>
        <taxon>Portunidae</taxon>
        <taxon>Portuninae</taxon>
        <taxon>Portunus</taxon>
    </lineage>
</organism>
<dbReference type="Proteomes" id="UP000324222">
    <property type="component" value="Unassembled WGS sequence"/>
</dbReference>
<accession>A0A5B7FQE5</accession>
<dbReference type="AlphaFoldDB" id="A0A5B7FQE5"/>
<keyword evidence="2" id="KW-1185">Reference proteome</keyword>
<dbReference type="EMBL" id="VSRR010009215">
    <property type="protein sequence ID" value="MPC49980.1"/>
    <property type="molecule type" value="Genomic_DNA"/>
</dbReference>
<comment type="caution">
    <text evidence="1">The sequence shown here is derived from an EMBL/GenBank/DDBJ whole genome shotgun (WGS) entry which is preliminary data.</text>
</comment>
<protein>
    <submittedName>
        <fullName evidence="1">Uncharacterized protein</fullName>
    </submittedName>
</protein>
<evidence type="ECO:0000313" key="1">
    <source>
        <dbReference type="EMBL" id="MPC49980.1"/>
    </source>
</evidence>
<sequence>MQVALMCPPPHNTYVLSLGRHEADISLQRSTIHVGLQSLLTSRAIPTTTGHTQMASLCPPGTITFLSE</sequence>
<evidence type="ECO:0000313" key="2">
    <source>
        <dbReference type="Proteomes" id="UP000324222"/>
    </source>
</evidence>
<reference evidence="1 2" key="1">
    <citation type="submission" date="2019-05" db="EMBL/GenBank/DDBJ databases">
        <title>Another draft genome of Portunus trituberculatus and its Hox gene families provides insights of decapod evolution.</title>
        <authorList>
            <person name="Jeong J.-H."/>
            <person name="Song I."/>
            <person name="Kim S."/>
            <person name="Choi T."/>
            <person name="Kim D."/>
            <person name="Ryu S."/>
            <person name="Kim W."/>
        </authorList>
    </citation>
    <scope>NUCLEOTIDE SEQUENCE [LARGE SCALE GENOMIC DNA]</scope>
    <source>
        <tissue evidence="1">Muscle</tissue>
    </source>
</reference>
<gene>
    <name evidence="1" type="ORF">E2C01_043798</name>
</gene>